<keyword evidence="2" id="KW-0677">Repeat</keyword>
<feature type="repeat" description="PPR" evidence="3">
    <location>
        <begin position="153"/>
        <end position="183"/>
    </location>
</feature>
<dbReference type="Pfam" id="PF14432">
    <property type="entry name" value="DYW_deaminase"/>
    <property type="match status" value="1"/>
</dbReference>
<dbReference type="Pfam" id="PF01535">
    <property type="entry name" value="PPR"/>
    <property type="match status" value="3"/>
</dbReference>
<dbReference type="FunFam" id="1.25.40.10:FF:000470">
    <property type="entry name" value="Pentatricopeptide repeat-containing protein At5g66520"/>
    <property type="match status" value="1"/>
</dbReference>
<dbReference type="PROSITE" id="PS51375">
    <property type="entry name" value="PPR"/>
    <property type="match status" value="4"/>
</dbReference>
<dbReference type="PANTHER" id="PTHR47926">
    <property type="entry name" value="PENTATRICOPEPTIDE REPEAT-CONTAINING PROTEIN"/>
    <property type="match status" value="1"/>
</dbReference>
<dbReference type="AlphaFoldDB" id="A0A2U1QE71"/>
<dbReference type="NCBIfam" id="TIGR00756">
    <property type="entry name" value="PPR"/>
    <property type="match status" value="5"/>
</dbReference>
<protein>
    <submittedName>
        <fullName evidence="5">Tetratricopeptide-like helical domain, DYW domain protein</fullName>
    </submittedName>
</protein>
<feature type="domain" description="DYW" evidence="4">
    <location>
        <begin position="500"/>
        <end position="592"/>
    </location>
</feature>
<feature type="repeat" description="PPR" evidence="3">
    <location>
        <begin position="184"/>
        <end position="218"/>
    </location>
</feature>
<sequence length="592" mass="66850">MEELKQYHSQMIRLGLSADNDAMGRIIKFCAISRQGDLSYAINVFDTMPHPDAFIYNTIFRGYLQFQLARECISLYMEMLESCVLPNKYTFPPVIRACSLDDAVEQGKQVHAQIIKFGYHSDGFCLNNLILMYVSFKSLEEARKVFDKMPQQDVVSWTTLISGYSQSGFIDDARRVFDLMPQKNPASYNAMIAAYVQSNHFREAFLLFDEMRSDQVKLDKFVAASMLSACTGLGAMKQGEWIHDNIKKSGIEIDPKLATTIIDMYCKCGSLEKAFDTFNGLPRKGISSWNCMIGGFAMHGKGEDAIQLFKKMENESIPPDYVTFVNLLSACAHSGLVKEGHYYFQQMVKVYNISPGMEHYGCMVDLLGRAGMLDDAMKLINEMPMSPDVGVLGALLGACKIHKNVELGEQIGKKVIELEPHNSGRYVLLANIYASASKWEQVANIRKLMNDRGVKKAPGFSLIEMRGKVNEFIAGGRAHPDSKEIYAKVSEMLACIRSIGYVPEPESVLQDISEEDVENPLFYHSEKLAIAFGLLKAKPGETFRITKNLRVCKDCHEASKLISKYFDQEIIVRDRSRFHHFKHGVCSCNDYW</sequence>
<organism evidence="5 6">
    <name type="scientific">Artemisia annua</name>
    <name type="common">Sweet wormwood</name>
    <dbReference type="NCBI Taxonomy" id="35608"/>
    <lineage>
        <taxon>Eukaryota</taxon>
        <taxon>Viridiplantae</taxon>
        <taxon>Streptophyta</taxon>
        <taxon>Embryophyta</taxon>
        <taxon>Tracheophyta</taxon>
        <taxon>Spermatophyta</taxon>
        <taxon>Magnoliopsida</taxon>
        <taxon>eudicotyledons</taxon>
        <taxon>Gunneridae</taxon>
        <taxon>Pentapetalae</taxon>
        <taxon>asterids</taxon>
        <taxon>campanulids</taxon>
        <taxon>Asterales</taxon>
        <taxon>Asteraceae</taxon>
        <taxon>Asteroideae</taxon>
        <taxon>Anthemideae</taxon>
        <taxon>Artemisiinae</taxon>
        <taxon>Artemisia</taxon>
    </lineage>
</organism>
<dbReference type="FunFam" id="1.25.40.10:FF:000366">
    <property type="entry name" value="Pentatricopeptide (PPR) repeat-containing protein"/>
    <property type="match status" value="1"/>
</dbReference>
<dbReference type="InterPro" id="IPR032867">
    <property type="entry name" value="DYW_dom"/>
</dbReference>
<dbReference type="Pfam" id="PF13041">
    <property type="entry name" value="PPR_2"/>
    <property type="match status" value="3"/>
</dbReference>
<dbReference type="PANTHER" id="PTHR47926:SF402">
    <property type="entry name" value="TETRATRICOPEPTIDE-LIKE HELICAL DOMAIN SUPERFAMILY, DYW DOMAIN-CONTAINING PROTEIN"/>
    <property type="match status" value="1"/>
</dbReference>
<feature type="repeat" description="PPR" evidence="3">
    <location>
        <begin position="52"/>
        <end position="86"/>
    </location>
</feature>
<dbReference type="GO" id="GO:0009451">
    <property type="term" value="P:RNA modification"/>
    <property type="evidence" value="ECO:0007669"/>
    <property type="project" value="InterPro"/>
</dbReference>
<dbReference type="FunFam" id="1.25.40.10:FF:001087">
    <property type="entry name" value="Pentatricopeptide repeat-containing protein, mitochondrial"/>
    <property type="match status" value="1"/>
</dbReference>
<dbReference type="InterPro" id="IPR046848">
    <property type="entry name" value="E_motif"/>
</dbReference>
<comment type="similarity">
    <text evidence="1">Belongs to the PPR family. PCMP-H subfamily.</text>
</comment>
<gene>
    <name evidence="5" type="ORF">CTI12_AA040740</name>
</gene>
<dbReference type="InterPro" id="IPR011990">
    <property type="entry name" value="TPR-like_helical_dom_sf"/>
</dbReference>
<dbReference type="Pfam" id="PF20431">
    <property type="entry name" value="E_motif"/>
    <property type="match status" value="1"/>
</dbReference>
<evidence type="ECO:0000256" key="3">
    <source>
        <dbReference type="PROSITE-ProRule" id="PRU00708"/>
    </source>
</evidence>
<evidence type="ECO:0000256" key="2">
    <source>
        <dbReference type="ARBA" id="ARBA00022737"/>
    </source>
</evidence>
<evidence type="ECO:0000313" key="5">
    <source>
        <dbReference type="EMBL" id="PWA96305.1"/>
    </source>
</evidence>
<feature type="repeat" description="PPR" evidence="3">
    <location>
        <begin position="285"/>
        <end position="319"/>
    </location>
</feature>
<comment type="caution">
    <text evidence="5">The sequence shown here is derived from an EMBL/GenBank/DDBJ whole genome shotgun (WGS) entry which is preliminary data.</text>
</comment>
<dbReference type="InterPro" id="IPR046960">
    <property type="entry name" value="PPR_At4g14850-like_plant"/>
</dbReference>
<dbReference type="GO" id="GO:0003723">
    <property type="term" value="F:RNA binding"/>
    <property type="evidence" value="ECO:0007669"/>
    <property type="project" value="InterPro"/>
</dbReference>
<dbReference type="Proteomes" id="UP000245207">
    <property type="component" value="Unassembled WGS sequence"/>
</dbReference>
<dbReference type="SUPFAM" id="SSF48452">
    <property type="entry name" value="TPR-like"/>
    <property type="match status" value="1"/>
</dbReference>
<dbReference type="GO" id="GO:0008270">
    <property type="term" value="F:zinc ion binding"/>
    <property type="evidence" value="ECO:0007669"/>
    <property type="project" value="InterPro"/>
</dbReference>
<dbReference type="Gene3D" id="1.25.40.10">
    <property type="entry name" value="Tetratricopeptide repeat domain"/>
    <property type="match status" value="3"/>
</dbReference>
<evidence type="ECO:0000256" key="1">
    <source>
        <dbReference type="ARBA" id="ARBA00006643"/>
    </source>
</evidence>
<dbReference type="EMBL" id="PKPP01000185">
    <property type="protein sequence ID" value="PWA96305.1"/>
    <property type="molecule type" value="Genomic_DNA"/>
</dbReference>
<name>A0A2U1QE71_ARTAN</name>
<dbReference type="OrthoDB" id="185373at2759"/>
<reference evidence="5 6" key="1">
    <citation type="journal article" date="2018" name="Mol. Plant">
        <title>The genome of Artemisia annua provides insight into the evolution of Asteraceae family and artemisinin biosynthesis.</title>
        <authorList>
            <person name="Shen Q."/>
            <person name="Zhang L."/>
            <person name="Liao Z."/>
            <person name="Wang S."/>
            <person name="Yan T."/>
            <person name="Shi P."/>
            <person name="Liu M."/>
            <person name="Fu X."/>
            <person name="Pan Q."/>
            <person name="Wang Y."/>
            <person name="Lv Z."/>
            <person name="Lu X."/>
            <person name="Zhang F."/>
            <person name="Jiang W."/>
            <person name="Ma Y."/>
            <person name="Chen M."/>
            <person name="Hao X."/>
            <person name="Li L."/>
            <person name="Tang Y."/>
            <person name="Lv G."/>
            <person name="Zhou Y."/>
            <person name="Sun X."/>
            <person name="Brodelius P.E."/>
            <person name="Rose J.K.C."/>
            <person name="Tang K."/>
        </authorList>
    </citation>
    <scope>NUCLEOTIDE SEQUENCE [LARGE SCALE GENOMIC DNA]</scope>
    <source>
        <strain evidence="6">cv. Huhao1</strain>
        <tissue evidence="5">Leaf</tissue>
    </source>
</reference>
<accession>A0A2U1QE71</accession>
<evidence type="ECO:0000259" key="4">
    <source>
        <dbReference type="Pfam" id="PF14432"/>
    </source>
</evidence>
<proteinExistence type="inferred from homology"/>
<dbReference type="InterPro" id="IPR002885">
    <property type="entry name" value="PPR_rpt"/>
</dbReference>
<dbReference type="STRING" id="35608.A0A2U1QE71"/>
<keyword evidence="6" id="KW-1185">Reference proteome</keyword>
<evidence type="ECO:0000313" key="6">
    <source>
        <dbReference type="Proteomes" id="UP000245207"/>
    </source>
</evidence>